<keyword evidence="2 5" id="KW-0853">WD repeat</keyword>
<feature type="repeat" description="WD" evidence="5">
    <location>
        <begin position="310"/>
        <end position="351"/>
    </location>
</feature>
<feature type="repeat" description="WD" evidence="5">
    <location>
        <begin position="352"/>
        <end position="393"/>
    </location>
</feature>
<dbReference type="EMBL" id="AVOT02024791">
    <property type="protein sequence ID" value="MBW0515700.1"/>
    <property type="molecule type" value="Genomic_DNA"/>
</dbReference>
<dbReference type="InterPro" id="IPR015943">
    <property type="entry name" value="WD40/YVTN_repeat-like_dom_sf"/>
</dbReference>
<feature type="compositionally biased region" description="Low complexity" evidence="6">
    <location>
        <begin position="28"/>
        <end position="41"/>
    </location>
</feature>
<dbReference type="Proteomes" id="UP000765509">
    <property type="component" value="Unassembled WGS sequence"/>
</dbReference>
<feature type="region of interest" description="Disordered" evidence="6">
    <location>
        <begin position="560"/>
        <end position="580"/>
    </location>
</feature>
<keyword evidence="4" id="KW-0539">Nucleus</keyword>
<feature type="compositionally biased region" description="Acidic residues" evidence="6">
    <location>
        <begin position="60"/>
        <end position="71"/>
    </location>
</feature>
<evidence type="ECO:0000256" key="5">
    <source>
        <dbReference type="PROSITE-ProRule" id="PRU00221"/>
    </source>
</evidence>
<feature type="region of interest" description="Disordered" evidence="6">
    <location>
        <begin position="243"/>
        <end position="263"/>
    </location>
</feature>
<evidence type="ECO:0000256" key="6">
    <source>
        <dbReference type="SAM" id="MobiDB-lite"/>
    </source>
</evidence>
<dbReference type="GO" id="GO:0032040">
    <property type="term" value="C:small-subunit processome"/>
    <property type="evidence" value="ECO:0007669"/>
    <property type="project" value="TreeGrafter"/>
</dbReference>
<dbReference type="InterPro" id="IPR001680">
    <property type="entry name" value="WD40_rpt"/>
</dbReference>
<comment type="caution">
    <text evidence="7">The sequence shown here is derived from an EMBL/GenBank/DDBJ whole genome shotgun (WGS) entry which is preliminary data.</text>
</comment>
<dbReference type="FunFam" id="2.130.10.10:FF:000899">
    <property type="entry name" value="Chromosome 15, whole genome shotgun sequence"/>
    <property type="match status" value="1"/>
</dbReference>
<dbReference type="PANTHER" id="PTHR19865">
    <property type="entry name" value="U3 SMALL NUCLEOLAR RNA INTERACTING PROTEIN 2"/>
    <property type="match status" value="1"/>
</dbReference>
<dbReference type="PROSITE" id="PS00678">
    <property type="entry name" value="WD_REPEATS_1"/>
    <property type="match status" value="1"/>
</dbReference>
<evidence type="ECO:0000256" key="2">
    <source>
        <dbReference type="ARBA" id="ARBA00022574"/>
    </source>
</evidence>
<feature type="region of interest" description="Disordered" evidence="6">
    <location>
        <begin position="1"/>
        <end position="95"/>
    </location>
</feature>
<dbReference type="PROSITE" id="PS50082">
    <property type="entry name" value="WD_REPEATS_2"/>
    <property type="match status" value="4"/>
</dbReference>
<evidence type="ECO:0000256" key="1">
    <source>
        <dbReference type="ARBA" id="ARBA00004123"/>
    </source>
</evidence>
<dbReference type="Gene3D" id="2.130.10.10">
    <property type="entry name" value="YVTN repeat-like/Quinoprotein amine dehydrogenase"/>
    <property type="match status" value="1"/>
</dbReference>
<dbReference type="InterPro" id="IPR019775">
    <property type="entry name" value="WD40_repeat_CS"/>
</dbReference>
<dbReference type="AlphaFoldDB" id="A0A9Q3E495"/>
<comment type="subcellular location">
    <subcellularLocation>
        <location evidence="1">Nucleus</location>
    </subcellularLocation>
</comment>
<evidence type="ECO:0000256" key="3">
    <source>
        <dbReference type="ARBA" id="ARBA00022737"/>
    </source>
</evidence>
<protein>
    <recommendedName>
        <fullName evidence="9">U3 small nucleolar RNA-interacting protein 2</fullName>
    </recommendedName>
</protein>
<keyword evidence="3" id="KW-0677">Repeat</keyword>
<dbReference type="InterPro" id="IPR036322">
    <property type="entry name" value="WD40_repeat_dom_sf"/>
</dbReference>
<evidence type="ECO:0008006" key="9">
    <source>
        <dbReference type="Google" id="ProtNLM"/>
    </source>
</evidence>
<reference evidence="7" key="1">
    <citation type="submission" date="2021-03" db="EMBL/GenBank/DDBJ databases">
        <title>Draft genome sequence of rust myrtle Austropuccinia psidii MF-1, a brazilian biotype.</title>
        <authorList>
            <person name="Quecine M.C."/>
            <person name="Pachon D.M.R."/>
            <person name="Bonatelli M.L."/>
            <person name="Correr F.H."/>
            <person name="Franceschini L.M."/>
            <person name="Leite T.F."/>
            <person name="Margarido G.R.A."/>
            <person name="Almeida C.A."/>
            <person name="Ferrarezi J.A."/>
            <person name="Labate C.A."/>
        </authorList>
    </citation>
    <scope>NUCLEOTIDE SEQUENCE</scope>
    <source>
        <strain evidence="7">MF-1</strain>
    </source>
</reference>
<sequence>MAIANDPFFKSSNAALQSKRKRPNRQTSLASSKKSSQAKSKNSTEGHRRATAKKKNSRDEELEESGDDDGLSVDLDAQSGPESVEEEDENETPAQKRLRLAQGYLQDLQRSQQRDEGTFDAAEIDKEIIASRLQQDHLETTGKLYSFLGEKLKNSFSNTSLSLYRFKTGKNYHARPVTCVKLNKNGSRLYVSDKQGKIIQYDCAKIWTFSSAQDGVEEAIQTGYIQSQRVMQNYVPPKRSDLEKYQKKQESKQHKTLSTARADEQKGHIGEVLTIDVTEDEKILASGGTDKLIGVWDLTNDCTNEWKVGLRGHKDVIASLSFQAGTPTLFSASFDRMIKVFNLESLTYSETLFGHQDRIHSISALRNEVLVSAGGRDRTCRYWKIMDETQLVFRGGGSSKIRDLIDGVGLDAEDQGPLQESKRKRKTDSLPNYVEGSIDCVCMIDDKMFLSGGDSGSISLWTTSKKKAVFTQALAHGTQTHIISGTTEALTQPRWVTSLHCVPYSDLFFSGSWDGVVRIWRLLTGERGNEIRSFENIGQVDLGPKVGVVNSLHAILRTTDNSDKLKSERPPNKNGEKDRRAEKQLAIAIGIGQEHRVARHEAMQPLRLKRIRKCRISLITKLGFNLVER</sequence>
<keyword evidence="8" id="KW-1185">Reference proteome</keyword>
<dbReference type="OrthoDB" id="189968at2759"/>
<proteinExistence type="predicted"/>
<organism evidence="7 8">
    <name type="scientific">Austropuccinia psidii MF-1</name>
    <dbReference type="NCBI Taxonomy" id="1389203"/>
    <lineage>
        <taxon>Eukaryota</taxon>
        <taxon>Fungi</taxon>
        <taxon>Dikarya</taxon>
        <taxon>Basidiomycota</taxon>
        <taxon>Pucciniomycotina</taxon>
        <taxon>Pucciniomycetes</taxon>
        <taxon>Pucciniales</taxon>
        <taxon>Sphaerophragmiaceae</taxon>
        <taxon>Austropuccinia</taxon>
    </lineage>
</organism>
<dbReference type="GO" id="GO:0034511">
    <property type="term" value="F:U3 snoRNA binding"/>
    <property type="evidence" value="ECO:0007669"/>
    <property type="project" value="InterPro"/>
</dbReference>
<dbReference type="SUPFAM" id="SSF50978">
    <property type="entry name" value="WD40 repeat-like"/>
    <property type="match status" value="1"/>
</dbReference>
<feature type="compositionally biased region" description="Basic and acidic residues" evidence="6">
    <location>
        <begin position="243"/>
        <end position="253"/>
    </location>
</feature>
<evidence type="ECO:0000313" key="7">
    <source>
        <dbReference type="EMBL" id="MBW0515700.1"/>
    </source>
</evidence>
<feature type="repeat" description="WD" evidence="5">
    <location>
        <begin position="496"/>
        <end position="530"/>
    </location>
</feature>
<evidence type="ECO:0000313" key="8">
    <source>
        <dbReference type="Proteomes" id="UP000765509"/>
    </source>
</evidence>
<name>A0A9Q3E495_9BASI</name>
<accession>A0A9Q3E495</accession>
<dbReference type="Pfam" id="PF00400">
    <property type="entry name" value="WD40"/>
    <property type="match status" value="4"/>
</dbReference>
<dbReference type="SMART" id="SM00320">
    <property type="entry name" value="WD40"/>
    <property type="match status" value="6"/>
</dbReference>
<dbReference type="PROSITE" id="PS50294">
    <property type="entry name" value="WD_REPEATS_REGION"/>
    <property type="match status" value="2"/>
</dbReference>
<feature type="repeat" description="WD" evidence="5">
    <location>
        <begin position="265"/>
        <end position="300"/>
    </location>
</feature>
<evidence type="ECO:0000256" key="4">
    <source>
        <dbReference type="ARBA" id="ARBA00023242"/>
    </source>
</evidence>
<dbReference type="PANTHER" id="PTHR19865:SF0">
    <property type="entry name" value="U3 SMALL NUCLEOLAR RNA-INTERACTING PROTEIN 2"/>
    <property type="match status" value="1"/>
</dbReference>
<gene>
    <name evidence="7" type="ORF">O181_055415</name>
</gene>
<dbReference type="InterPro" id="IPR039241">
    <property type="entry name" value="Rrp9-like"/>
</dbReference>